<protein>
    <submittedName>
        <fullName evidence="1">Uncharacterized protein</fullName>
    </submittedName>
</protein>
<keyword evidence="2" id="KW-1185">Reference proteome</keyword>
<reference evidence="1" key="1">
    <citation type="submission" date="2019-04" db="EMBL/GenBank/DDBJ databases">
        <title>Microbes associate with the intestines of laboratory mice.</title>
        <authorList>
            <person name="Navarre W."/>
            <person name="Wong E."/>
            <person name="Huang K."/>
            <person name="Tropini C."/>
            <person name="Ng K."/>
            <person name="Yu B."/>
        </authorList>
    </citation>
    <scope>NUCLEOTIDE SEQUENCE</scope>
    <source>
        <strain evidence="1">NM09_H32</strain>
    </source>
</reference>
<dbReference type="Proteomes" id="UP000308836">
    <property type="component" value="Unassembled WGS sequence"/>
</dbReference>
<comment type="caution">
    <text evidence="1">The sequence shown here is derived from an EMBL/GenBank/DDBJ whole genome shotgun (WGS) entry which is preliminary data.</text>
</comment>
<sequence>MMNKEAIQNKLVYFGALLGLCALLILVAYFFFLRTVKVDVMSSMRLIYEGENHDASVEAINTMEDINQRIQEFYNTIHYTVEPDTGLSNGDTITVKAQYDEALAQQYHFEPENTVKEIVVEGLPNRFDSVTQIDTAWIGQIEREMERYIEEHKGQEIETEFTQIDPREATLESTTLEYAGFLKSMEAQHGDRFIGLYRLSYAIEQKPVDMYYIVIVPNINDSLQIDTQNIYGERAYLSEEEIAQGKYTDYIARIFGSQYVIEPVALENEKEEADQQVLTRSLLRNPLNGRKIYDPSVFLC</sequence>
<evidence type="ECO:0000313" key="2">
    <source>
        <dbReference type="Proteomes" id="UP000308836"/>
    </source>
</evidence>
<accession>A0AC61R513</accession>
<proteinExistence type="predicted"/>
<feature type="non-terminal residue" evidence="1">
    <location>
        <position position="300"/>
    </location>
</feature>
<name>A0AC61R513_9FIRM</name>
<evidence type="ECO:0000313" key="1">
    <source>
        <dbReference type="EMBL" id="TGY65066.1"/>
    </source>
</evidence>
<dbReference type="EMBL" id="SRYG01000024">
    <property type="protein sequence ID" value="TGY65066.1"/>
    <property type="molecule type" value="Genomic_DNA"/>
</dbReference>
<gene>
    <name evidence="1" type="ORF">E5336_10625</name>
</gene>
<organism evidence="1 2">
    <name type="scientific">Dubosiella muris</name>
    <dbReference type="NCBI Taxonomy" id="3038133"/>
    <lineage>
        <taxon>Bacteria</taxon>
        <taxon>Bacillati</taxon>
        <taxon>Bacillota</taxon>
        <taxon>Erysipelotrichia</taxon>
        <taxon>Erysipelotrichales</taxon>
        <taxon>Erysipelotrichaceae</taxon>
        <taxon>Dubosiella</taxon>
    </lineage>
</organism>